<evidence type="ECO:0000313" key="3">
    <source>
        <dbReference type="Proteomes" id="UP001341840"/>
    </source>
</evidence>
<accession>A0ABU6UCG6</accession>
<organism evidence="2 3">
    <name type="scientific">Stylosanthes scabra</name>
    <dbReference type="NCBI Taxonomy" id="79078"/>
    <lineage>
        <taxon>Eukaryota</taxon>
        <taxon>Viridiplantae</taxon>
        <taxon>Streptophyta</taxon>
        <taxon>Embryophyta</taxon>
        <taxon>Tracheophyta</taxon>
        <taxon>Spermatophyta</taxon>
        <taxon>Magnoliopsida</taxon>
        <taxon>eudicotyledons</taxon>
        <taxon>Gunneridae</taxon>
        <taxon>Pentapetalae</taxon>
        <taxon>rosids</taxon>
        <taxon>fabids</taxon>
        <taxon>Fabales</taxon>
        <taxon>Fabaceae</taxon>
        <taxon>Papilionoideae</taxon>
        <taxon>50 kb inversion clade</taxon>
        <taxon>dalbergioids sensu lato</taxon>
        <taxon>Dalbergieae</taxon>
        <taxon>Pterocarpus clade</taxon>
        <taxon>Stylosanthes</taxon>
    </lineage>
</organism>
<dbReference type="InterPro" id="IPR015655">
    <property type="entry name" value="PP2C"/>
</dbReference>
<protein>
    <recommendedName>
        <fullName evidence="1">PPM-type phosphatase domain-containing protein</fullName>
    </recommendedName>
</protein>
<proteinExistence type="predicted"/>
<name>A0ABU6UCG6_9FABA</name>
<feature type="domain" description="PPM-type phosphatase" evidence="1">
    <location>
        <begin position="1"/>
        <end position="132"/>
    </location>
</feature>
<dbReference type="SUPFAM" id="SSF81606">
    <property type="entry name" value="PP2C-like"/>
    <property type="match status" value="1"/>
</dbReference>
<dbReference type="PROSITE" id="PS51746">
    <property type="entry name" value="PPM_2"/>
    <property type="match status" value="1"/>
</dbReference>
<gene>
    <name evidence="2" type="ORF">PIB30_029932</name>
</gene>
<dbReference type="Pfam" id="PF00481">
    <property type="entry name" value="PP2C"/>
    <property type="match status" value="1"/>
</dbReference>
<comment type="caution">
    <text evidence="2">The sequence shown here is derived from an EMBL/GenBank/DDBJ whole genome shotgun (WGS) entry which is preliminary data.</text>
</comment>
<evidence type="ECO:0000259" key="1">
    <source>
        <dbReference type="PROSITE" id="PS51746"/>
    </source>
</evidence>
<dbReference type="PANTHER" id="PTHR47992">
    <property type="entry name" value="PROTEIN PHOSPHATASE"/>
    <property type="match status" value="1"/>
</dbReference>
<dbReference type="EMBL" id="JASCZI010120952">
    <property type="protein sequence ID" value="MED6158135.1"/>
    <property type="molecule type" value="Genomic_DNA"/>
</dbReference>
<dbReference type="Proteomes" id="UP001341840">
    <property type="component" value="Unassembled WGS sequence"/>
</dbReference>
<dbReference type="InterPro" id="IPR001932">
    <property type="entry name" value="PPM-type_phosphatase-like_dom"/>
</dbReference>
<dbReference type="Gene3D" id="3.60.40.10">
    <property type="entry name" value="PPM-type phosphatase domain"/>
    <property type="match status" value="1"/>
</dbReference>
<evidence type="ECO:0000313" key="2">
    <source>
        <dbReference type="EMBL" id="MED6158135.1"/>
    </source>
</evidence>
<reference evidence="2 3" key="1">
    <citation type="journal article" date="2023" name="Plants (Basel)">
        <title>Bridging the Gap: Combining Genomics and Transcriptomics Approaches to Understand Stylosanthes scabra, an Orphan Legume from the Brazilian Caatinga.</title>
        <authorList>
            <person name="Ferreira-Neto J.R.C."/>
            <person name="da Silva M.D."/>
            <person name="Binneck E."/>
            <person name="de Melo N.F."/>
            <person name="da Silva R.H."/>
            <person name="de Melo A.L.T.M."/>
            <person name="Pandolfi V."/>
            <person name="Bustamante F.O."/>
            <person name="Brasileiro-Vidal A.C."/>
            <person name="Benko-Iseppon A.M."/>
        </authorList>
    </citation>
    <scope>NUCLEOTIDE SEQUENCE [LARGE SCALE GENOMIC DNA]</scope>
    <source>
        <tissue evidence="2">Leaves</tissue>
    </source>
</reference>
<sequence length="280" mass="31746">MVLKVSRSIGDAYLKKAEFNREPLPSQYRLAETFFKPILSCEPSISVHKHHPDDQFLIFASDGIWEHIGNQEAVHIITNNPPNFTIVNVSMHLCQPCCVGLWTRVFRRRGRRQLVATVTVSCDGVLMLVTTLEFHVVCECEVAKYRRVDRAKFGVEVAGKSERNERIATKPSRLLLDQMRTQRKEPCTAELTLGHQNWCLGVNLKSLITESGFPRLGVGSGAWACVWWLFLNLGSSHAWALKLGTWVLESGAEQRAWTHARRCARAWRLDAELRAGMVHA</sequence>
<dbReference type="InterPro" id="IPR036457">
    <property type="entry name" value="PPM-type-like_dom_sf"/>
</dbReference>
<keyword evidence="3" id="KW-1185">Reference proteome</keyword>